<gene>
    <name evidence="3" type="ORF">Pla144_38360</name>
</gene>
<accession>A0A5C6CK35</accession>
<keyword evidence="4" id="KW-1185">Reference proteome</keyword>
<proteinExistence type="predicted"/>
<comment type="caution">
    <text evidence="3">The sequence shown here is derived from an EMBL/GenBank/DDBJ whole genome shotgun (WGS) entry which is preliminary data.</text>
</comment>
<organism evidence="3 4">
    <name type="scientific">Bythopirellula polymerisocia</name>
    <dbReference type="NCBI Taxonomy" id="2528003"/>
    <lineage>
        <taxon>Bacteria</taxon>
        <taxon>Pseudomonadati</taxon>
        <taxon>Planctomycetota</taxon>
        <taxon>Planctomycetia</taxon>
        <taxon>Pirellulales</taxon>
        <taxon>Lacipirellulaceae</taxon>
        <taxon>Bythopirellula</taxon>
    </lineage>
</organism>
<evidence type="ECO:0000313" key="3">
    <source>
        <dbReference type="EMBL" id="TWU23661.1"/>
    </source>
</evidence>
<evidence type="ECO:0000313" key="4">
    <source>
        <dbReference type="Proteomes" id="UP000318437"/>
    </source>
</evidence>
<dbReference type="EMBL" id="SJPS01000006">
    <property type="protein sequence ID" value="TWU23661.1"/>
    <property type="molecule type" value="Genomic_DNA"/>
</dbReference>
<evidence type="ECO:0000256" key="1">
    <source>
        <dbReference type="SAM" id="SignalP"/>
    </source>
</evidence>
<feature type="chain" id="PRO_5023015167" evidence="1">
    <location>
        <begin position="26"/>
        <end position="354"/>
    </location>
</feature>
<feature type="signal peptide" evidence="1">
    <location>
        <begin position="1"/>
        <end position="25"/>
    </location>
</feature>
<feature type="domain" description="Ice-binding protein C-terminal" evidence="2">
    <location>
        <begin position="331"/>
        <end position="352"/>
    </location>
</feature>
<dbReference type="InterPro" id="IPR013424">
    <property type="entry name" value="Ice-binding_C"/>
</dbReference>
<protein>
    <submittedName>
        <fullName evidence="3">PEP-CTERM motif protein</fullName>
    </submittedName>
</protein>
<dbReference type="AlphaFoldDB" id="A0A5C6CK35"/>
<dbReference type="NCBIfam" id="TIGR02595">
    <property type="entry name" value="PEP_CTERM"/>
    <property type="match status" value="1"/>
</dbReference>
<dbReference type="InterPro" id="IPR027863">
    <property type="entry name" value="DUF4623"/>
</dbReference>
<sequence precursor="true">MLLRKLYPMSFCVLIVFSALGQAEAKTLVPLSSFGGGDGWLDPSESTALTTNNNQRGMTYNSLNNHVYVADREGGSNIRVLNGDTGALISSLDMTGVGGGTFTIDMIDVAEDGAIYVGNLSTSAASNFKVYRWANEAALPTVAFDGLSNLPRTGDSLAVRGSGVGTQIIASGGGSTGFALLNTVDGVNFNNAGNFGATAPAGRFRLGIDFIDSTRAVGLQTGGTISDADFSGGAANGNPVNSLGEAPLAYDQTNNLLATIDINSSDVRLYDGSDLSLLTTTGFMDLANNLTAASVANGNGVGDLKFGTGPSGDLRLYAMNTNNGIQAFQVVPEPASFALLSLGFAGLLISRRRS</sequence>
<keyword evidence="1" id="KW-0732">Signal</keyword>
<dbReference type="Pfam" id="PF07589">
    <property type="entry name" value="PEP-CTERM"/>
    <property type="match status" value="1"/>
</dbReference>
<reference evidence="3 4" key="1">
    <citation type="submission" date="2019-02" db="EMBL/GenBank/DDBJ databases">
        <title>Deep-cultivation of Planctomycetes and their phenomic and genomic characterization uncovers novel biology.</title>
        <authorList>
            <person name="Wiegand S."/>
            <person name="Jogler M."/>
            <person name="Boedeker C."/>
            <person name="Pinto D."/>
            <person name="Vollmers J."/>
            <person name="Rivas-Marin E."/>
            <person name="Kohn T."/>
            <person name="Peeters S.H."/>
            <person name="Heuer A."/>
            <person name="Rast P."/>
            <person name="Oberbeckmann S."/>
            <person name="Bunk B."/>
            <person name="Jeske O."/>
            <person name="Meyerdierks A."/>
            <person name="Storesund J.E."/>
            <person name="Kallscheuer N."/>
            <person name="Luecker S."/>
            <person name="Lage O.M."/>
            <person name="Pohl T."/>
            <person name="Merkel B.J."/>
            <person name="Hornburger P."/>
            <person name="Mueller R.-W."/>
            <person name="Bruemmer F."/>
            <person name="Labrenz M."/>
            <person name="Spormann A.M."/>
            <person name="Op Den Camp H."/>
            <person name="Overmann J."/>
            <person name="Amann R."/>
            <person name="Jetten M.S.M."/>
            <person name="Mascher T."/>
            <person name="Medema M.H."/>
            <person name="Devos D.P."/>
            <person name="Kaster A.-K."/>
            <person name="Ovreas L."/>
            <person name="Rohde M."/>
            <person name="Galperin M.Y."/>
            <person name="Jogler C."/>
        </authorList>
    </citation>
    <scope>NUCLEOTIDE SEQUENCE [LARGE SCALE GENOMIC DNA]</scope>
    <source>
        <strain evidence="3 4">Pla144</strain>
    </source>
</reference>
<name>A0A5C6CK35_9BACT</name>
<dbReference type="SUPFAM" id="SSF50998">
    <property type="entry name" value="Quinoprotein alcohol dehydrogenase-like"/>
    <property type="match status" value="1"/>
</dbReference>
<dbReference type="InterPro" id="IPR011047">
    <property type="entry name" value="Quinoprotein_ADH-like_sf"/>
</dbReference>
<dbReference type="Pfam" id="PF15416">
    <property type="entry name" value="DUF4623"/>
    <property type="match status" value="1"/>
</dbReference>
<evidence type="ECO:0000259" key="2">
    <source>
        <dbReference type="Pfam" id="PF07589"/>
    </source>
</evidence>
<dbReference type="Proteomes" id="UP000318437">
    <property type="component" value="Unassembled WGS sequence"/>
</dbReference>